<feature type="region of interest" description="Disordered" evidence="1">
    <location>
        <begin position="48"/>
        <end position="119"/>
    </location>
</feature>
<feature type="compositionally biased region" description="Acidic residues" evidence="1">
    <location>
        <begin position="410"/>
        <end position="419"/>
    </location>
</feature>
<feature type="region of interest" description="Disordered" evidence="1">
    <location>
        <begin position="134"/>
        <end position="187"/>
    </location>
</feature>
<organism evidence="2 3">
    <name type="scientific">Ascochyta lentis</name>
    <dbReference type="NCBI Taxonomy" id="205686"/>
    <lineage>
        <taxon>Eukaryota</taxon>
        <taxon>Fungi</taxon>
        <taxon>Dikarya</taxon>
        <taxon>Ascomycota</taxon>
        <taxon>Pezizomycotina</taxon>
        <taxon>Dothideomycetes</taxon>
        <taxon>Pleosporomycetidae</taxon>
        <taxon>Pleosporales</taxon>
        <taxon>Pleosporineae</taxon>
        <taxon>Didymellaceae</taxon>
        <taxon>Ascochyta</taxon>
    </lineage>
</organism>
<protein>
    <submittedName>
        <fullName evidence="2">Uncharacterized protein</fullName>
    </submittedName>
</protein>
<dbReference type="OrthoDB" id="2351940at2759"/>
<dbReference type="EMBL" id="RZGK01000012">
    <property type="protein sequence ID" value="KAF9694866.1"/>
    <property type="molecule type" value="Genomic_DNA"/>
</dbReference>
<feature type="compositionally biased region" description="Pro residues" evidence="1">
    <location>
        <begin position="1"/>
        <end position="13"/>
    </location>
</feature>
<feature type="region of interest" description="Disordered" evidence="1">
    <location>
        <begin position="361"/>
        <end position="424"/>
    </location>
</feature>
<keyword evidence="3" id="KW-1185">Reference proteome</keyword>
<name>A0A8H7MCQ1_9PLEO</name>
<feature type="compositionally biased region" description="Low complexity" evidence="1">
    <location>
        <begin position="302"/>
        <end position="311"/>
    </location>
</feature>
<dbReference type="AlphaFoldDB" id="A0A8H7MCQ1"/>
<reference evidence="2" key="1">
    <citation type="submission" date="2018-12" db="EMBL/GenBank/DDBJ databases">
        <authorList>
            <person name="Syme R.A."/>
            <person name="Farfan-Caceres L."/>
            <person name="Lichtenzveig J."/>
        </authorList>
    </citation>
    <scope>NUCLEOTIDE SEQUENCE</scope>
    <source>
        <strain evidence="2">Al4</strain>
    </source>
</reference>
<feature type="region of interest" description="Disordered" evidence="1">
    <location>
        <begin position="295"/>
        <end position="318"/>
    </location>
</feature>
<dbReference type="Proteomes" id="UP000651452">
    <property type="component" value="Unassembled WGS sequence"/>
</dbReference>
<evidence type="ECO:0000313" key="3">
    <source>
        <dbReference type="Proteomes" id="UP000651452"/>
    </source>
</evidence>
<feature type="region of interest" description="Disordered" evidence="1">
    <location>
        <begin position="1"/>
        <end position="34"/>
    </location>
</feature>
<proteinExistence type="predicted"/>
<gene>
    <name evidence="2" type="ORF">EKO04_007032</name>
</gene>
<sequence>MPRPPTSSPPPASFPFTAGSFDYPHASASPPHTTQSIAWNVLRLAEEPPERSPAHLQQPRSASQEASRRVNQRRRLHRLLGPPHDSDDTVYNLLRRPPTANPNRLRATPSERYLQRAQARIDQERDAIMQSATEPFDFLSERPPVTAGSERTNVLNRHSSPGAPDTTHRRTKRRKLHHESGRDPEYQSYKYGYKGQMVPGRLRMEVVSCDGGQIKRDNPMRIYDVENVLKNDKSVYCSESSKCNLLLKHIGNTPFALEKVVIRAPDRGFTSPVQEGLVFVAMSAEELLSGTSAYRLQHRSHSPSASPSPRRGGFAQNEEQASLREAIDDADVWQHARRRMQDDVESRIERLRLRTRRLNQESRARAYPSHQRTSEPSVASDEEIDFDCDYTTSAGVSAPTPPPFNVTTTSEEEEEDSSNDDYPNVETMADRIQREGRWRPNSDDEDEDVVSRRGTGARFRQLLETAQFADDYEMRSRRIAIGPRYRNLLDNTEPIRASRLTRPSRIDAGIEDAETGNVLAPHARFFIKKNKNKITIKFEPAISGRNILLKLWSPKDSEDGNIDIESVQFYGYSGPRFFQATQAC</sequence>
<reference evidence="2" key="2">
    <citation type="submission" date="2020-09" db="EMBL/GenBank/DDBJ databases">
        <title>Reference genome assembly for Australian Ascochyta lentis isolate Al4.</title>
        <authorList>
            <person name="Lee R.C."/>
            <person name="Farfan-Caceres L.M."/>
            <person name="Debler J.W."/>
            <person name="Williams A.H."/>
            <person name="Henares B.M."/>
        </authorList>
    </citation>
    <scope>NUCLEOTIDE SEQUENCE</scope>
    <source>
        <strain evidence="2">Al4</strain>
    </source>
</reference>
<evidence type="ECO:0000256" key="1">
    <source>
        <dbReference type="SAM" id="MobiDB-lite"/>
    </source>
</evidence>
<accession>A0A8H7MCQ1</accession>
<feature type="compositionally biased region" description="Polar residues" evidence="1">
    <location>
        <begin position="149"/>
        <end position="159"/>
    </location>
</feature>
<evidence type="ECO:0000313" key="2">
    <source>
        <dbReference type="EMBL" id="KAF9694866.1"/>
    </source>
</evidence>
<comment type="caution">
    <text evidence="2">The sequence shown here is derived from an EMBL/GenBank/DDBJ whole genome shotgun (WGS) entry which is preliminary data.</text>
</comment>